<gene>
    <name evidence="1" type="ORF">BJ508DRAFT_171347</name>
</gene>
<keyword evidence="2" id="KW-1185">Reference proteome</keyword>
<evidence type="ECO:0000313" key="1">
    <source>
        <dbReference type="EMBL" id="RPA77409.1"/>
    </source>
</evidence>
<protein>
    <submittedName>
        <fullName evidence="1">Uncharacterized protein</fullName>
    </submittedName>
</protein>
<reference evidence="1 2" key="1">
    <citation type="journal article" date="2018" name="Nat. Ecol. Evol.">
        <title>Pezizomycetes genomes reveal the molecular basis of ectomycorrhizal truffle lifestyle.</title>
        <authorList>
            <person name="Murat C."/>
            <person name="Payen T."/>
            <person name="Noel B."/>
            <person name="Kuo A."/>
            <person name="Morin E."/>
            <person name="Chen J."/>
            <person name="Kohler A."/>
            <person name="Krizsan K."/>
            <person name="Balestrini R."/>
            <person name="Da Silva C."/>
            <person name="Montanini B."/>
            <person name="Hainaut M."/>
            <person name="Levati E."/>
            <person name="Barry K.W."/>
            <person name="Belfiori B."/>
            <person name="Cichocki N."/>
            <person name="Clum A."/>
            <person name="Dockter R.B."/>
            <person name="Fauchery L."/>
            <person name="Guy J."/>
            <person name="Iotti M."/>
            <person name="Le Tacon F."/>
            <person name="Lindquist E.A."/>
            <person name="Lipzen A."/>
            <person name="Malagnac F."/>
            <person name="Mello A."/>
            <person name="Molinier V."/>
            <person name="Miyauchi S."/>
            <person name="Poulain J."/>
            <person name="Riccioni C."/>
            <person name="Rubini A."/>
            <person name="Sitrit Y."/>
            <person name="Splivallo R."/>
            <person name="Traeger S."/>
            <person name="Wang M."/>
            <person name="Zifcakova L."/>
            <person name="Wipf D."/>
            <person name="Zambonelli A."/>
            <person name="Paolocci F."/>
            <person name="Nowrousian M."/>
            <person name="Ottonello S."/>
            <person name="Baldrian P."/>
            <person name="Spatafora J.W."/>
            <person name="Henrissat B."/>
            <person name="Nagy L.G."/>
            <person name="Aury J.M."/>
            <person name="Wincker P."/>
            <person name="Grigoriev I.V."/>
            <person name="Bonfante P."/>
            <person name="Martin F.M."/>
        </authorList>
    </citation>
    <scope>NUCLEOTIDE SEQUENCE [LARGE SCALE GENOMIC DNA]</scope>
    <source>
        <strain evidence="1 2">RN42</strain>
    </source>
</reference>
<organism evidence="1 2">
    <name type="scientific">Ascobolus immersus RN42</name>
    <dbReference type="NCBI Taxonomy" id="1160509"/>
    <lineage>
        <taxon>Eukaryota</taxon>
        <taxon>Fungi</taxon>
        <taxon>Dikarya</taxon>
        <taxon>Ascomycota</taxon>
        <taxon>Pezizomycotina</taxon>
        <taxon>Pezizomycetes</taxon>
        <taxon>Pezizales</taxon>
        <taxon>Ascobolaceae</taxon>
        <taxon>Ascobolus</taxon>
    </lineage>
</organism>
<accession>A0A3N4HUQ4</accession>
<dbReference type="AlphaFoldDB" id="A0A3N4HUQ4"/>
<proteinExistence type="predicted"/>
<name>A0A3N4HUQ4_ASCIM</name>
<evidence type="ECO:0000313" key="2">
    <source>
        <dbReference type="Proteomes" id="UP000275078"/>
    </source>
</evidence>
<dbReference type="Proteomes" id="UP000275078">
    <property type="component" value="Unassembled WGS sequence"/>
</dbReference>
<sequence>MSQAEAAMPVDESTMSPAALRSARIAIRQEGRNKANRATLWAKWAKRFRTDFKRPPFISAPLYHTEIHVLLAQHVWRIERTVKRYRELEKVLTTPLVVLRAAVNEVWDALDLLIKYFIEPGYRWRRHGEALPPRGLVQLGYISPLILATDVLPENPLLPEDVDDFTLM</sequence>
<dbReference type="EMBL" id="ML119727">
    <property type="protein sequence ID" value="RPA77409.1"/>
    <property type="molecule type" value="Genomic_DNA"/>
</dbReference>